<reference evidence="3" key="1">
    <citation type="submission" date="2020-09" db="EMBL/GenBank/DDBJ databases">
        <authorList>
            <person name="Kim M.K."/>
        </authorList>
    </citation>
    <scope>NUCLEOTIDE SEQUENCE</scope>
    <source>
        <strain evidence="3">BT702</strain>
    </source>
</reference>
<dbReference type="PANTHER" id="PTHR34220">
    <property type="entry name" value="SENSOR HISTIDINE KINASE YPDA"/>
    <property type="match status" value="1"/>
</dbReference>
<keyword evidence="1" id="KW-0472">Membrane</keyword>
<keyword evidence="3" id="KW-0418">Kinase</keyword>
<evidence type="ECO:0000313" key="3">
    <source>
        <dbReference type="EMBL" id="MBD2701690.1"/>
    </source>
</evidence>
<keyword evidence="1" id="KW-0812">Transmembrane</keyword>
<protein>
    <submittedName>
        <fullName evidence="3">Histidine kinase</fullName>
    </submittedName>
</protein>
<dbReference type="GO" id="GO:0016020">
    <property type="term" value="C:membrane"/>
    <property type="evidence" value="ECO:0007669"/>
    <property type="project" value="InterPro"/>
</dbReference>
<organism evidence="3 4">
    <name type="scientific">Spirosoma profusum</name>
    <dbReference type="NCBI Taxonomy" id="2771354"/>
    <lineage>
        <taxon>Bacteria</taxon>
        <taxon>Pseudomonadati</taxon>
        <taxon>Bacteroidota</taxon>
        <taxon>Cytophagia</taxon>
        <taxon>Cytophagales</taxon>
        <taxon>Cytophagaceae</taxon>
        <taxon>Spirosoma</taxon>
    </lineage>
</organism>
<name>A0A926Y3A8_9BACT</name>
<accession>A0A926Y3A8</accession>
<dbReference type="EMBL" id="JACWZY010000010">
    <property type="protein sequence ID" value="MBD2701690.1"/>
    <property type="molecule type" value="Genomic_DNA"/>
</dbReference>
<dbReference type="InterPro" id="IPR010559">
    <property type="entry name" value="Sig_transdc_His_kin_internal"/>
</dbReference>
<feature type="transmembrane region" description="Helical" evidence="1">
    <location>
        <begin position="53"/>
        <end position="73"/>
    </location>
</feature>
<proteinExistence type="predicted"/>
<dbReference type="InterPro" id="IPR050640">
    <property type="entry name" value="Bact_2-comp_sensor_kinase"/>
</dbReference>
<feature type="transmembrane region" description="Helical" evidence="1">
    <location>
        <begin position="21"/>
        <end position="41"/>
    </location>
</feature>
<keyword evidence="4" id="KW-1185">Reference proteome</keyword>
<dbReference type="RefSeq" id="WP_190887547.1">
    <property type="nucleotide sequence ID" value="NZ_JACWZY010000010.1"/>
</dbReference>
<evidence type="ECO:0000259" key="2">
    <source>
        <dbReference type="Pfam" id="PF06580"/>
    </source>
</evidence>
<dbReference type="GO" id="GO:0000155">
    <property type="term" value="F:phosphorelay sensor kinase activity"/>
    <property type="evidence" value="ECO:0007669"/>
    <property type="project" value="InterPro"/>
</dbReference>
<gene>
    <name evidence="3" type="ORF">IC229_13650</name>
</gene>
<dbReference type="Proteomes" id="UP000598820">
    <property type="component" value="Unassembled WGS sequence"/>
</dbReference>
<evidence type="ECO:0000256" key="1">
    <source>
        <dbReference type="SAM" id="Phobius"/>
    </source>
</evidence>
<feature type="domain" description="Signal transduction histidine kinase internal region" evidence="2">
    <location>
        <begin position="173"/>
        <end position="251"/>
    </location>
</feature>
<keyword evidence="3" id="KW-0808">Transferase</keyword>
<keyword evidence="1" id="KW-1133">Transmembrane helix</keyword>
<feature type="transmembrane region" description="Helical" evidence="1">
    <location>
        <begin position="93"/>
        <end position="112"/>
    </location>
</feature>
<feature type="transmembrane region" description="Helical" evidence="1">
    <location>
        <begin position="132"/>
        <end position="150"/>
    </location>
</feature>
<dbReference type="AlphaFoldDB" id="A0A926Y3A8"/>
<sequence>MNQLIREDHSGERLQHEIDKILLRASVVTGQFMGLISLLFFEAIDDRPEPKVAWFSFGMAFLFTMLIWMFNIYINNRRGLSFVYQFINPDYEFIIRVLICLLISEGMIRIWTVLDVFYQMENTGTSNFPAVLQVRGLLIVAFSLLTTWGIEKALAQQQAMGLITRLKEENFQAKYEVLKQQINPHFLFNSLNILKGMIRTGNEDAEEYLIKLADVYRYILQSNAKQDVAMSDELLLLESYHFMLKNRFRDAIDLTITLSPETRRSVLPPLTFQMLMENCVKHNVLTQSRKLYVSVTEQDGIVAFRNNLQLKQSLQSSTHVGLENLTRRYEHLCGTPLRIEQDEQFFTVYLPIIPPDHDRAYS</sequence>
<evidence type="ECO:0000313" key="4">
    <source>
        <dbReference type="Proteomes" id="UP000598820"/>
    </source>
</evidence>
<dbReference type="PANTHER" id="PTHR34220:SF7">
    <property type="entry name" value="SENSOR HISTIDINE KINASE YPDA"/>
    <property type="match status" value="1"/>
</dbReference>
<comment type="caution">
    <text evidence="3">The sequence shown here is derived from an EMBL/GenBank/DDBJ whole genome shotgun (WGS) entry which is preliminary data.</text>
</comment>
<dbReference type="Pfam" id="PF06580">
    <property type="entry name" value="His_kinase"/>
    <property type="match status" value="1"/>
</dbReference>